<evidence type="ECO:0000259" key="2">
    <source>
        <dbReference type="Pfam" id="PF00589"/>
    </source>
</evidence>
<reference evidence="3 4" key="1">
    <citation type="submission" date="2023-03" db="EMBL/GenBank/DDBJ databases">
        <title>Bacillus Genome Sequencing.</title>
        <authorList>
            <person name="Dunlap C."/>
        </authorList>
    </citation>
    <scope>NUCLEOTIDE SEQUENCE [LARGE SCALE GENOMIC DNA]</scope>
    <source>
        <strain evidence="3 4">NRS-38</strain>
    </source>
</reference>
<proteinExistence type="predicted"/>
<comment type="caution">
    <text evidence="3">The sequence shown here is derived from an EMBL/GenBank/DDBJ whole genome shotgun (WGS) entry which is preliminary data.</text>
</comment>
<accession>A0ABD5J086</accession>
<dbReference type="GO" id="GO:0006310">
    <property type="term" value="P:DNA recombination"/>
    <property type="evidence" value="ECO:0007669"/>
    <property type="project" value="UniProtKB-KW"/>
</dbReference>
<dbReference type="Gene3D" id="1.10.443.10">
    <property type="entry name" value="Intergrase catalytic core"/>
    <property type="match status" value="1"/>
</dbReference>
<evidence type="ECO:0000256" key="1">
    <source>
        <dbReference type="ARBA" id="ARBA00023172"/>
    </source>
</evidence>
<name>A0ABD5J086_9BACL</name>
<protein>
    <submittedName>
        <fullName evidence="3">Tyrosine-type recombinase/integrase</fullName>
    </submittedName>
</protein>
<evidence type="ECO:0000313" key="4">
    <source>
        <dbReference type="Proteomes" id="UP001339962"/>
    </source>
</evidence>
<dbReference type="EMBL" id="JARTLI010000038">
    <property type="protein sequence ID" value="MED5053031.1"/>
    <property type="molecule type" value="Genomic_DNA"/>
</dbReference>
<evidence type="ECO:0000313" key="3">
    <source>
        <dbReference type="EMBL" id="MED5053031.1"/>
    </source>
</evidence>
<sequence length="75" mass="8848">MERSMFLTERAIQKMLTKYADLANMENIPPHRFRHSFCKSLANVGTPEIIRRLARHESIQTTAIYEEQVQALRKM</sequence>
<gene>
    <name evidence="3" type="ORF">P9850_14610</name>
</gene>
<feature type="domain" description="Tyr recombinase" evidence="2">
    <location>
        <begin position="7"/>
        <end position="67"/>
    </location>
</feature>
<keyword evidence="1" id="KW-0233">DNA recombination</keyword>
<organism evidence="3 4">
    <name type="scientific">Anoxybacteroides rupiense</name>
    <dbReference type="NCBI Taxonomy" id="311460"/>
    <lineage>
        <taxon>Bacteria</taxon>
        <taxon>Bacillati</taxon>
        <taxon>Bacillota</taxon>
        <taxon>Bacilli</taxon>
        <taxon>Bacillales</taxon>
        <taxon>Anoxybacillaceae</taxon>
        <taxon>Anoxybacteroides</taxon>
    </lineage>
</organism>
<dbReference type="AlphaFoldDB" id="A0ABD5J086"/>
<dbReference type="Proteomes" id="UP001339962">
    <property type="component" value="Unassembled WGS sequence"/>
</dbReference>
<dbReference type="InterPro" id="IPR011010">
    <property type="entry name" value="DNA_brk_join_enz"/>
</dbReference>
<dbReference type="InterPro" id="IPR013762">
    <property type="entry name" value="Integrase-like_cat_sf"/>
</dbReference>
<dbReference type="SUPFAM" id="SSF56349">
    <property type="entry name" value="DNA breaking-rejoining enzymes"/>
    <property type="match status" value="1"/>
</dbReference>
<dbReference type="Pfam" id="PF00589">
    <property type="entry name" value="Phage_integrase"/>
    <property type="match status" value="1"/>
</dbReference>
<dbReference type="InterPro" id="IPR002104">
    <property type="entry name" value="Integrase_catalytic"/>
</dbReference>